<proteinExistence type="predicted"/>
<evidence type="ECO:0000313" key="7">
    <source>
        <dbReference type="Proteomes" id="UP001576774"/>
    </source>
</evidence>
<dbReference type="Pfam" id="PF01934">
    <property type="entry name" value="HepT-like"/>
    <property type="match status" value="1"/>
</dbReference>
<organism evidence="6 7">
    <name type="scientific">Floridaenema aerugineum BLCC-F46</name>
    <dbReference type="NCBI Taxonomy" id="3153654"/>
    <lineage>
        <taxon>Bacteria</taxon>
        <taxon>Bacillati</taxon>
        <taxon>Cyanobacteriota</taxon>
        <taxon>Cyanophyceae</taxon>
        <taxon>Oscillatoriophycideae</taxon>
        <taxon>Aerosakkonematales</taxon>
        <taxon>Aerosakkonemataceae</taxon>
        <taxon>Floridanema</taxon>
        <taxon>Floridanema aerugineum</taxon>
    </lineage>
</organism>
<protein>
    <submittedName>
        <fullName evidence="6">DUF86 domain-containing protein</fullName>
    </submittedName>
</protein>
<evidence type="ECO:0000256" key="4">
    <source>
        <dbReference type="ARBA" id="ARBA00022741"/>
    </source>
</evidence>
<dbReference type="RefSeq" id="WP_413268672.1">
    <property type="nucleotide sequence ID" value="NZ_JBHFNQ010000013.1"/>
</dbReference>
<keyword evidence="7" id="KW-1185">Reference proteome</keyword>
<comment type="caution">
    <text evidence="6">The sequence shown here is derived from an EMBL/GenBank/DDBJ whole genome shotgun (WGS) entry which is preliminary data.</text>
</comment>
<evidence type="ECO:0000256" key="5">
    <source>
        <dbReference type="ARBA" id="ARBA00022801"/>
    </source>
</evidence>
<name>A0ABV4WYZ2_9CYAN</name>
<sequence length="115" mass="13491">MPSRNWLLRIQDIINAGNSIQRYTAGMTFEEFQQNEMLIKAILYDFVVIGEAAINVPSEVQSRYPQIPWRLIGDMRNVIAHEYFQVNLRIIWNTVQNNLPVLLTQLQDLLETETR</sequence>
<evidence type="ECO:0000256" key="3">
    <source>
        <dbReference type="ARBA" id="ARBA00022722"/>
    </source>
</evidence>
<evidence type="ECO:0000256" key="1">
    <source>
        <dbReference type="ARBA" id="ARBA00022553"/>
    </source>
</evidence>
<dbReference type="InterPro" id="IPR008201">
    <property type="entry name" value="HepT-like"/>
</dbReference>
<keyword evidence="5" id="KW-0378">Hydrolase</keyword>
<accession>A0ABV4WYZ2</accession>
<reference evidence="6 7" key="1">
    <citation type="submission" date="2024-09" db="EMBL/GenBank/DDBJ databases">
        <title>Floridaenema gen nov. (Aerosakkonemataceae, Aerosakkonematales ord. nov., Cyanobacteria) from benthic tropical and subtropical fresh waters, with the description of four new species.</title>
        <authorList>
            <person name="Moretto J.A."/>
            <person name="Berthold D.E."/>
            <person name="Lefler F.W."/>
            <person name="Huang I.-S."/>
            <person name="Laughinghouse H. IV."/>
        </authorList>
    </citation>
    <scope>NUCLEOTIDE SEQUENCE [LARGE SCALE GENOMIC DNA]</scope>
    <source>
        <strain evidence="6 7">BLCC-F46</strain>
    </source>
</reference>
<keyword evidence="3" id="KW-0540">Nuclease</keyword>
<dbReference type="Proteomes" id="UP001576774">
    <property type="component" value="Unassembled WGS sequence"/>
</dbReference>
<keyword evidence="1" id="KW-0597">Phosphoprotein</keyword>
<dbReference type="PANTHER" id="PTHR34139:SF1">
    <property type="entry name" value="RNASE MJ1380-RELATED"/>
    <property type="match status" value="1"/>
</dbReference>
<keyword evidence="4" id="KW-0547">Nucleotide-binding</keyword>
<evidence type="ECO:0000313" key="6">
    <source>
        <dbReference type="EMBL" id="MFB2875511.1"/>
    </source>
</evidence>
<dbReference type="PANTHER" id="PTHR34139">
    <property type="entry name" value="UPF0331 PROTEIN MJ0127"/>
    <property type="match status" value="1"/>
</dbReference>
<evidence type="ECO:0000256" key="2">
    <source>
        <dbReference type="ARBA" id="ARBA00022649"/>
    </source>
</evidence>
<dbReference type="InterPro" id="IPR051813">
    <property type="entry name" value="HepT_RNase_toxin"/>
</dbReference>
<gene>
    <name evidence="6" type="ORF">ACE1CC_01315</name>
</gene>
<keyword evidence="2" id="KW-1277">Toxin-antitoxin system</keyword>
<dbReference type="EMBL" id="JBHFNQ010000013">
    <property type="protein sequence ID" value="MFB2875511.1"/>
    <property type="molecule type" value="Genomic_DNA"/>
</dbReference>